<reference evidence="2" key="1">
    <citation type="submission" date="2020-04" db="EMBL/GenBank/DDBJ databases">
        <authorList>
            <person name="Zhang T."/>
        </authorList>
    </citation>
    <scope>NUCLEOTIDE SEQUENCE</scope>
    <source>
        <strain evidence="2">HKST-UBA01</strain>
    </source>
</reference>
<protein>
    <submittedName>
        <fullName evidence="2">DUF1028 domain-containing protein</fullName>
    </submittedName>
</protein>
<dbReference type="NCBIfam" id="TIGR04183">
    <property type="entry name" value="Por_Secre_tail"/>
    <property type="match status" value="1"/>
</dbReference>
<comment type="caution">
    <text evidence="2">The sequence shown here is derived from an EMBL/GenBank/DDBJ whole genome shotgun (WGS) entry which is preliminary data.</text>
</comment>
<dbReference type="InterPro" id="IPR026444">
    <property type="entry name" value="Secre_tail"/>
</dbReference>
<evidence type="ECO:0000313" key="2">
    <source>
        <dbReference type="EMBL" id="MCA9728356.1"/>
    </source>
</evidence>
<dbReference type="Gene3D" id="2.60.40.4070">
    <property type="match status" value="1"/>
</dbReference>
<dbReference type="Gene3D" id="3.60.20.10">
    <property type="entry name" value="Glutamine Phosphoribosylpyrophosphate, subunit 1, domain 1"/>
    <property type="match status" value="1"/>
</dbReference>
<dbReference type="InterPro" id="IPR029055">
    <property type="entry name" value="Ntn_hydrolases_N"/>
</dbReference>
<evidence type="ECO:0000256" key="1">
    <source>
        <dbReference type="SAM" id="SignalP"/>
    </source>
</evidence>
<dbReference type="Proteomes" id="UP000697710">
    <property type="component" value="Unassembled WGS sequence"/>
</dbReference>
<reference evidence="2" key="2">
    <citation type="journal article" date="2021" name="Microbiome">
        <title>Successional dynamics and alternative stable states in a saline activated sludge microbial community over 9 years.</title>
        <authorList>
            <person name="Wang Y."/>
            <person name="Ye J."/>
            <person name="Ju F."/>
            <person name="Liu L."/>
            <person name="Boyd J.A."/>
            <person name="Deng Y."/>
            <person name="Parks D.H."/>
            <person name="Jiang X."/>
            <person name="Yin X."/>
            <person name="Woodcroft B.J."/>
            <person name="Tyson G.W."/>
            <person name="Hugenholtz P."/>
            <person name="Polz M.F."/>
            <person name="Zhang T."/>
        </authorList>
    </citation>
    <scope>NUCLEOTIDE SEQUENCE</scope>
    <source>
        <strain evidence="2">HKST-UBA01</strain>
    </source>
</reference>
<feature type="signal peptide" evidence="1">
    <location>
        <begin position="1"/>
        <end position="22"/>
    </location>
</feature>
<gene>
    <name evidence="2" type="ORF">KC729_11780</name>
</gene>
<accession>A0A956LZK5</accession>
<dbReference type="AlphaFoldDB" id="A0A956LZK5"/>
<proteinExistence type="predicted"/>
<name>A0A956LZK5_UNCEI</name>
<dbReference type="EMBL" id="JAGQHR010000361">
    <property type="protein sequence ID" value="MCA9728356.1"/>
    <property type="molecule type" value="Genomic_DNA"/>
</dbReference>
<dbReference type="SUPFAM" id="SSF56235">
    <property type="entry name" value="N-terminal nucleophile aminohydrolases (Ntn hydrolases)"/>
    <property type="match status" value="1"/>
</dbReference>
<evidence type="ECO:0000313" key="3">
    <source>
        <dbReference type="Proteomes" id="UP000697710"/>
    </source>
</evidence>
<dbReference type="Pfam" id="PF06267">
    <property type="entry name" value="DUF1028"/>
    <property type="match status" value="1"/>
</dbReference>
<dbReference type="PANTHER" id="PTHR39328:SF1">
    <property type="entry name" value="BLL2871 PROTEIN"/>
    <property type="match status" value="1"/>
</dbReference>
<dbReference type="PANTHER" id="PTHR39328">
    <property type="entry name" value="BLL2871 PROTEIN"/>
    <property type="match status" value="1"/>
</dbReference>
<keyword evidence="1" id="KW-0732">Signal</keyword>
<dbReference type="InterPro" id="IPR010430">
    <property type="entry name" value="DUF1028"/>
</dbReference>
<organism evidence="2 3">
    <name type="scientific">Eiseniibacteriota bacterium</name>
    <dbReference type="NCBI Taxonomy" id="2212470"/>
    <lineage>
        <taxon>Bacteria</taxon>
        <taxon>Candidatus Eiseniibacteriota</taxon>
    </lineage>
</organism>
<feature type="chain" id="PRO_5037638750" evidence="1">
    <location>
        <begin position="23"/>
        <end position="333"/>
    </location>
</feature>
<sequence>MRQLLALTLVTYALSLVSVRDAAATFSICAVDLETGEVGSAGASCISGSIILSDVHPGVGVVHTQSYYNSQNQQYARTLMNQGYAPAAIIDSLVAHDAQGNPGIRQYGVVDLVDGGRSAAFTGSSCIDWKGHLTGMTYSTQGNILLGPEVIGDMEAAFVSTDGTLADRLMAALQAAKRPMADTRCTNKSAISAFLRVGRPGDPTNDLYLDLNVNNTSGSTDPIDVLQGLYDDWKATSDVPEVTADPSVFLRAPSPNPFSGSTEIHFDLPQTADVTLEVIDPQGRRCAVLASGTRNAGTHTVTWSADVLPSGVYLLRLASSGVVRERKLVHLPR</sequence>